<dbReference type="Proteomes" id="UP001652625">
    <property type="component" value="Chromosome 09"/>
</dbReference>
<feature type="compositionally biased region" description="Basic and acidic residues" evidence="2">
    <location>
        <begin position="336"/>
        <end position="350"/>
    </location>
</feature>
<feature type="compositionally biased region" description="Basic residues" evidence="2">
    <location>
        <begin position="393"/>
        <end position="412"/>
    </location>
</feature>
<evidence type="ECO:0000313" key="3">
    <source>
        <dbReference type="Proteomes" id="UP001652625"/>
    </source>
</evidence>
<feature type="coiled-coil region" evidence="1">
    <location>
        <begin position="172"/>
        <end position="206"/>
    </location>
</feature>
<protein>
    <submittedName>
        <fullName evidence="4">Centrosomal protein CCDC61 isoform X2</fullName>
    </submittedName>
</protein>
<accession>A0ABM4CIW3</accession>
<evidence type="ECO:0000256" key="2">
    <source>
        <dbReference type="SAM" id="MobiDB-lite"/>
    </source>
</evidence>
<evidence type="ECO:0000256" key="1">
    <source>
        <dbReference type="SAM" id="Coils"/>
    </source>
</evidence>
<feature type="compositionally biased region" description="Basic and acidic residues" evidence="2">
    <location>
        <begin position="379"/>
        <end position="388"/>
    </location>
</feature>
<proteinExistence type="predicted"/>
<keyword evidence="3" id="KW-1185">Reference proteome</keyword>
<keyword evidence="1" id="KW-0175">Coiled coil</keyword>
<dbReference type="GeneID" id="100212030"/>
<feature type="region of interest" description="Disordered" evidence="2">
    <location>
        <begin position="278"/>
        <end position="423"/>
    </location>
</feature>
<gene>
    <name evidence="4" type="primary">LOC100212030</name>
</gene>
<sequence length="522" mass="60627">MSIEKNSGTFSFLNFHGRDYKVDLHLNNSQLLVIHVDDCLTLDQWIGKYDASYIEELTHKTGNFKQFSIFCNMLESALSQNTDVVSLDLLTFDDLNALREQKIGSKVYHKKNNSGDNKYKRYLIMTYTVEFDQIHYPLPLAYLGKSDSISMKNQFEGLKRKDQRADSGYMNANILPNKYEQLLAENENLKEELNCCYQQLKEVDVEAVLKDMKVLKKVVLNLENDLLAERNKHSRIMMKKKKEYDQLLEEFEELKATERNFRIRCKNLTEELATLKRTSRLSTASTSSSKIRNDKAPLLARKHREISIESNKKDFRRNLQDLNKDKAGSVRSRTSSLDKRSQTSSLDRRSQTSSLEKLSIGRRTPSPNFIKFDPSAYVKRKEEKRIESENNLNRRRTPSSNLKKHITHKSASKKPPAGRMNDNSYAKKHYKKHLSVGSENTILNSSKNLSKKSYRGNYKIYDSDLSEDETKKSQQLRRKSESPVRNNYLNNQEEKSEGYSIGIADIDARLAALQRFMENNME</sequence>
<feature type="coiled-coil region" evidence="1">
    <location>
        <begin position="230"/>
        <end position="278"/>
    </location>
</feature>
<feature type="region of interest" description="Disordered" evidence="2">
    <location>
        <begin position="465"/>
        <end position="495"/>
    </location>
</feature>
<feature type="compositionally biased region" description="Basic and acidic residues" evidence="2">
    <location>
        <begin position="305"/>
        <end position="328"/>
    </location>
</feature>
<organism evidence="3 4">
    <name type="scientific">Hydra vulgaris</name>
    <name type="common">Hydra</name>
    <name type="synonym">Hydra attenuata</name>
    <dbReference type="NCBI Taxonomy" id="6087"/>
    <lineage>
        <taxon>Eukaryota</taxon>
        <taxon>Metazoa</taxon>
        <taxon>Cnidaria</taxon>
        <taxon>Hydrozoa</taxon>
        <taxon>Hydroidolina</taxon>
        <taxon>Anthoathecata</taxon>
        <taxon>Aplanulata</taxon>
        <taxon>Hydridae</taxon>
        <taxon>Hydra</taxon>
    </lineage>
</organism>
<feature type="compositionally biased region" description="Low complexity" evidence="2">
    <location>
        <begin position="280"/>
        <end position="290"/>
    </location>
</feature>
<dbReference type="RefSeq" id="XP_065661684.1">
    <property type="nucleotide sequence ID" value="XM_065805612.1"/>
</dbReference>
<dbReference type="CDD" id="cd22284">
    <property type="entry name" value="HD_CCDC61_N"/>
    <property type="match status" value="1"/>
</dbReference>
<reference evidence="4" key="1">
    <citation type="submission" date="2025-08" db="UniProtKB">
        <authorList>
            <consortium name="RefSeq"/>
        </authorList>
    </citation>
    <scope>IDENTIFICATION</scope>
</reference>
<feature type="compositionally biased region" description="Basic and acidic residues" evidence="2">
    <location>
        <begin position="468"/>
        <end position="482"/>
    </location>
</feature>
<name>A0ABM4CIW3_HYDVU</name>
<evidence type="ECO:0000313" key="4">
    <source>
        <dbReference type="RefSeq" id="XP_065661684.1"/>
    </source>
</evidence>
<dbReference type="InterPro" id="IPR049733">
    <property type="entry name" value="CCDC61_N"/>
</dbReference>